<keyword evidence="5" id="KW-1003">Cell membrane</keyword>
<dbReference type="CDD" id="cd06225">
    <property type="entry name" value="HAMP"/>
    <property type="match status" value="1"/>
</dbReference>
<keyword evidence="12 13" id="KW-0472">Membrane</keyword>
<dbReference type="GO" id="GO:0005524">
    <property type="term" value="F:ATP binding"/>
    <property type="evidence" value="ECO:0007669"/>
    <property type="project" value="UniProtKB-KW"/>
</dbReference>
<keyword evidence="13" id="KW-1133">Transmembrane helix</keyword>
<name>A0A160T6L4_9CHLR</name>
<proteinExistence type="predicted"/>
<evidence type="ECO:0000313" key="16">
    <source>
        <dbReference type="EMBL" id="CUS04908.2"/>
    </source>
</evidence>
<evidence type="ECO:0000256" key="13">
    <source>
        <dbReference type="SAM" id="Phobius"/>
    </source>
</evidence>
<dbReference type="Gene3D" id="3.30.565.10">
    <property type="entry name" value="Histidine kinase-like ATPase, C-terminal domain"/>
    <property type="match status" value="1"/>
</dbReference>
<dbReference type="EMBL" id="LN890655">
    <property type="protein sequence ID" value="CUS04908.2"/>
    <property type="molecule type" value="Genomic_DNA"/>
</dbReference>
<keyword evidence="8" id="KW-0547">Nucleotide-binding</keyword>
<evidence type="ECO:0000259" key="15">
    <source>
        <dbReference type="PROSITE" id="PS50885"/>
    </source>
</evidence>
<dbReference type="InterPro" id="IPR003594">
    <property type="entry name" value="HATPase_dom"/>
</dbReference>
<dbReference type="SUPFAM" id="SSF47384">
    <property type="entry name" value="Homodimeric domain of signal transducing histidine kinase"/>
    <property type="match status" value="1"/>
</dbReference>
<keyword evidence="10" id="KW-0067">ATP-binding</keyword>
<keyword evidence="6" id="KW-0597">Phosphoprotein</keyword>
<dbReference type="InterPro" id="IPR003660">
    <property type="entry name" value="HAMP_dom"/>
</dbReference>
<evidence type="ECO:0000256" key="2">
    <source>
        <dbReference type="ARBA" id="ARBA00004236"/>
    </source>
</evidence>
<dbReference type="GO" id="GO:0005886">
    <property type="term" value="C:plasma membrane"/>
    <property type="evidence" value="ECO:0007669"/>
    <property type="project" value="UniProtKB-SubCell"/>
</dbReference>
<dbReference type="InterPro" id="IPR005467">
    <property type="entry name" value="His_kinase_dom"/>
</dbReference>
<evidence type="ECO:0000313" key="17">
    <source>
        <dbReference type="Proteomes" id="UP000215027"/>
    </source>
</evidence>
<dbReference type="FunFam" id="3.30.565.10:FF:000023">
    <property type="entry name" value="PAS domain-containing sensor histidine kinase"/>
    <property type="match status" value="1"/>
</dbReference>
<dbReference type="RefSeq" id="WP_095044183.1">
    <property type="nucleotide sequence ID" value="NZ_LN890655.1"/>
</dbReference>
<evidence type="ECO:0000256" key="5">
    <source>
        <dbReference type="ARBA" id="ARBA00022475"/>
    </source>
</evidence>
<dbReference type="GO" id="GO:0045121">
    <property type="term" value="C:membrane raft"/>
    <property type="evidence" value="ECO:0007669"/>
    <property type="project" value="UniProtKB-SubCell"/>
</dbReference>
<dbReference type="Pfam" id="PF00512">
    <property type="entry name" value="HisKA"/>
    <property type="match status" value="1"/>
</dbReference>
<evidence type="ECO:0000256" key="11">
    <source>
        <dbReference type="ARBA" id="ARBA00023012"/>
    </source>
</evidence>
<dbReference type="PANTHER" id="PTHR43711">
    <property type="entry name" value="TWO-COMPONENT HISTIDINE KINASE"/>
    <property type="match status" value="1"/>
</dbReference>
<evidence type="ECO:0000256" key="1">
    <source>
        <dbReference type="ARBA" id="ARBA00000085"/>
    </source>
</evidence>
<reference evidence="16" key="1">
    <citation type="submission" date="2016-01" db="EMBL/GenBank/DDBJ databases">
        <authorList>
            <person name="Mcilroy J.S."/>
            <person name="Karst M S."/>
            <person name="Albertsen M."/>
        </authorList>
    </citation>
    <scope>NUCLEOTIDE SEQUENCE</scope>
    <source>
        <strain evidence="16">Cfx-K</strain>
    </source>
</reference>
<dbReference type="EC" id="2.7.13.3" evidence="4"/>
<dbReference type="InterPro" id="IPR004358">
    <property type="entry name" value="Sig_transdc_His_kin-like_C"/>
</dbReference>
<dbReference type="InterPro" id="IPR003661">
    <property type="entry name" value="HisK_dim/P_dom"/>
</dbReference>
<feature type="domain" description="Histidine kinase" evidence="14">
    <location>
        <begin position="257"/>
        <end position="476"/>
    </location>
</feature>
<dbReference type="PROSITE" id="PS50885">
    <property type="entry name" value="HAMP"/>
    <property type="match status" value="1"/>
</dbReference>
<feature type="domain" description="HAMP" evidence="15">
    <location>
        <begin position="197"/>
        <end position="249"/>
    </location>
</feature>
<dbReference type="PROSITE" id="PS50109">
    <property type="entry name" value="HIS_KIN"/>
    <property type="match status" value="1"/>
</dbReference>
<dbReference type="CDD" id="cd00082">
    <property type="entry name" value="HisKA"/>
    <property type="match status" value="1"/>
</dbReference>
<dbReference type="SMART" id="SM00304">
    <property type="entry name" value="HAMP"/>
    <property type="match status" value="1"/>
</dbReference>
<comment type="catalytic activity">
    <reaction evidence="1">
        <text>ATP + protein L-histidine = ADP + protein N-phospho-L-histidine.</text>
        <dbReference type="EC" id="2.7.13.3"/>
    </reaction>
</comment>
<keyword evidence="13" id="KW-0812">Transmembrane</keyword>
<dbReference type="GO" id="GO:0000155">
    <property type="term" value="F:phosphorelay sensor kinase activity"/>
    <property type="evidence" value="ECO:0007669"/>
    <property type="project" value="InterPro"/>
</dbReference>
<evidence type="ECO:0000256" key="12">
    <source>
        <dbReference type="ARBA" id="ARBA00023136"/>
    </source>
</evidence>
<dbReference type="InterPro" id="IPR036097">
    <property type="entry name" value="HisK_dim/P_sf"/>
</dbReference>
<evidence type="ECO:0000256" key="3">
    <source>
        <dbReference type="ARBA" id="ARBA00004314"/>
    </source>
</evidence>
<keyword evidence="11" id="KW-0902">Two-component regulatory system</keyword>
<dbReference type="Pfam" id="PF00672">
    <property type="entry name" value="HAMP"/>
    <property type="match status" value="1"/>
</dbReference>
<evidence type="ECO:0000259" key="14">
    <source>
        <dbReference type="PROSITE" id="PS50109"/>
    </source>
</evidence>
<dbReference type="CDD" id="cd00075">
    <property type="entry name" value="HATPase"/>
    <property type="match status" value="1"/>
</dbReference>
<dbReference type="FunFam" id="1.10.287.130:FF:000001">
    <property type="entry name" value="Two-component sensor histidine kinase"/>
    <property type="match status" value="1"/>
</dbReference>
<dbReference type="PANTHER" id="PTHR43711:SF1">
    <property type="entry name" value="HISTIDINE KINASE 1"/>
    <property type="match status" value="1"/>
</dbReference>
<dbReference type="PRINTS" id="PR00344">
    <property type="entry name" value="BCTRLSENSOR"/>
</dbReference>
<dbReference type="KEGG" id="pbf:CFX0092_A3030"/>
<sequence>MPRTLRSRLLWSYVAVILAALLIVGVALIAFSSVSDARLLPSLERLSAISRTNQRELLQLWESGAGGDELQGLLFTTSEQADVRILVVDTEAEQIVFDTNTGDDWVGDELTSIERPQSLVLTNGGRDSIFGSFVHTNGSRWLVFAEPHPALGRALIFYAQAEPTAGEFFNEYFLRPLVYAGGLALLLALLLALIIARSVARPLGTMAGAAEAIARGDYDQRVPPQGPDEVQRVAGSFNSMAAQVKATQQAQRDFVANVSHDLKTPLTAISGWSQALLDGAAEAPDERQRAAETIYNEAGRMERMVNELLDLARMESGQLQLKMRPVDLSQLLTDVHHSQLPRARAKDIELTLDAAIPLPTMGDPDRLTQIFTNLADNALAYTPAGGRVHLATRVAGGSVEGIVTDSGPGIPAEELPRVFERFYRLEKSRARGENGRGSGLGLAIVYELVTAHGGQISVSSEVGRGSAFIVRLPGNPQT</sequence>
<dbReference type="InterPro" id="IPR050736">
    <property type="entry name" value="Sensor_HK_Regulatory"/>
</dbReference>
<feature type="transmembrane region" description="Helical" evidence="13">
    <location>
        <begin position="177"/>
        <end position="196"/>
    </location>
</feature>
<dbReference type="SMART" id="SM00388">
    <property type="entry name" value="HisKA"/>
    <property type="match status" value="1"/>
</dbReference>
<accession>A0A160T6L4</accession>
<organism evidence="16 17">
    <name type="scientific">Candidatus Promineifilum breve</name>
    <dbReference type="NCBI Taxonomy" id="1806508"/>
    <lineage>
        <taxon>Bacteria</taxon>
        <taxon>Bacillati</taxon>
        <taxon>Chloroflexota</taxon>
        <taxon>Ardenticatenia</taxon>
        <taxon>Candidatus Promineifilales</taxon>
        <taxon>Candidatus Promineifilaceae</taxon>
        <taxon>Candidatus Promineifilum</taxon>
    </lineage>
</organism>
<gene>
    <name evidence="16" type="ORF">CFX0092_A3030</name>
</gene>
<dbReference type="Proteomes" id="UP000215027">
    <property type="component" value="Chromosome I"/>
</dbReference>
<dbReference type="SMART" id="SM00387">
    <property type="entry name" value="HATPase_c"/>
    <property type="match status" value="1"/>
</dbReference>
<dbReference type="OrthoDB" id="9800372at2"/>
<feature type="transmembrane region" description="Helical" evidence="13">
    <location>
        <begin position="12"/>
        <end position="34"/>
    </location>
</feature>
<dbReference type="Pfam" id="PF02518">
    <property type="entry name" value="HATPase_c"/>
    <property type="match status" value="1"/>
</dbReference>
<comment type="subcellular location">
    <subcellularLocation>
        <location evidence="2">Cell membrane</location>
    </subcellularLocation>
    <subcellularLocation>
        <location evidence="3">Membrane raft</location>
        <topology evidence="3">Multi-pass membrane protein</topology>
    </subcellularLocation>
</comment>
<keyword evidence="7" id="KW-0808">Transferase</keyword>
<evidence type="ECO:0000256" key="7">
    <source>
        <dbReference type="ARBA" id="ARBA00022679"/>
    </source>
</evidence>
<dbReference type="Gene3D" id="6.10.340.10">
    <property type="match status" value="1"/>
</dbReference>
<evidence type="ECO:0000256" key="9">
    <source>
        <dbReference type="ARBA" id="ARBA00022777"/>
    </source>
</evidence>
<evidence type="ECO:0000256" key="10">
    <source>
        <dbReference type="ARBA" id="ARBA00022840"/>
    </source>
</evidence>
<dbReference type="Gene3D" id="1.10.287.130">
    <property type="match status" value="1"/>
</dbReference>
<keyword evidence="9 16" id="KW-0418">Kinase</keyword>
<keyword evidence="17" id="KW-1185">Reference proteome</keyword>
<protein>
    <recommendedName>
        <fullName evidence="4">histidine kinase</fullName>
        <ecNumber evidence="4">2.7.13.3</ecNumber>
    </recommendedName>
</protein>
<dbReference type="SUPFAM" id="SSF158472">
    <property type="entry name" value="HAMP domain-like"/>
    <property type="match status" value="1"/>
</dbReference>
<evidence type="ECO:0000256" key="4">
    <source>
        <dbReference type="ARBA" id="ARBA00012438"/>
    </source>
</evidence>
<dbReference type="SUPFAM" id="SSF55874">
    <property type="entry name" value="ATPase domain of HSP90 chaperone/DNA topoisomerase II/histidine kinase"/>
    <property type="match status" value="1"/>
</dbReference>
<dbReference type="InterPro" id="IPR036890">
    <property type="entry name" value="HATPase_C_sf"/>
</dbReference>
<evidence type="ECO:0000256" key="8">
    <source>
        <dbReference type="ARBA" id="ARBA00022741"/>
    </source>
</evidence>
<dbReference type="AlphaFoldDB" id="A0A160T6L4"/>
<evidence type="ECO:0000256" key="6">
    <source>
        <dbReference type="ARBA" id="ARBA00022553"/>
    </source>
</evidence>